<dbReference type="PANTHER" id="PTHR43788:SF8">
    <property type="entry name" value="DNA-BINDING PROTEIN SMUBP-2"/>
    <property type="match status" value="1"/>
</dbReference>
<dbReference type="GO" id="GO:0043139">
    <property type="term" value="F:5'-3' DNA helicase activity"/>
    <property type="evidence" value="ECO:0007669"/>
    <property type="project" value="TreeGrafter"/>
</dbReference>
<evidence type="ECO:0000256" key="2">
    <source>
        <dbReference type="ARBA" id="ARBA00022741"/>
    </source>
</evidence>
<comment type="caution">
    <text evidence="8">The sequence shown here is derived from an EMBL/GenBank/DDBJ whole genome shotgun (WGS) entry which is preliminary data.</text>
</comment>
<evidence type="ECO:0000313" key="8">
    <source>
        <dbReference type="EMBL" id="MBO1326383.1"/>
    </source>
</evidence>
<dbReference type="PANTHER" id="PTHR43788">
    <property type="entry name" value="DNA2/NAM7 HELICASE FAMILY MEMBER"/>
    <property type="match status" value="1"/>
</dbReference>
<feature type="domain" description="NERD" evidence="7">
    <location>
        <begin position="9"/>
        <end position="121"/>
    </location>
</feature>
<dbReference type="GO" id="GO:0005524">
    <property type="term" value="F:ATP binding"/>
    <property type="evidence" value="ECO:0007669"/>
    <property type="project" value="UniProtKB-KW"/>
</dbReference>
<dbReference type="Gene3D" id="1.10.510.10">
    <property type="entry name" value="Transferase(Phosphotransferase) domain 1"/>
    <property type="match status" value="2"/>
</dbReference>
<dbReference type="Pfam" id="PF13086">
    <property type="entry name" value="AAA_11"/>
    <property type="match status" value="1"/>
</dbReference>
<keyword evidence="3" id="KW-0378">Hydrolase</keyword>
<evidence type="ECO:0000256" key="5">
    <source>
        <dbReference type="ARBA" id="ARBA00022840"/>
    </source>
</evidence>
<name>A0A939HL17_9PROT</name>
<dbReference type="InterPro" id="IPR011528">
    <property type="entry name" value="NERD"/>
</dbReference>
<dbReference type="CDD" id="cd18808">
    <property type="entry name" value="SF1_C_Upf1"/>
    <property type="match status" value="1"/>
</dbReference>
<dbReference type="SUPFAM" id="SSF52540">
    <property type="entry name" value="P-loop containing nucleoside triphosphate hydrolases"/>
    <property type="match status" value="1"/>
</dbReference>
<comment type="similarity">
    <text evidence="1">Belongs to the DNA2/NAM7 helicase family.</text>
</comment>
<evidence type="ECO:0000256" key="3">
    <source>
        <dbReference type="ARBA" id="ARBA00022801"/>
    </source>
</evidence>
<evidence type="ECO:0000256" key="1">
    <source>
        <dbReference type="ARBA" id="ARBA00007913"/>
    </source>
</evidence>
<dbReference type="Pfam" id="PF08378">
    <property type="entry name" value="NERD"/>
    <property type="match status" value="1"/>
</dbReference>
<dbReference type="InterPro" id="IPR050534">
    <property type="entry name" value="Coronavir_polyprotein_1ab"/>
</dbReference>
<dbReference type="GO" id="GO:0016787">
    <property type="term" value="F:hydrolase activity"/>
    <property type="evidence" value="ECO:0007669"/>
    <property type="project" value="UniProtKB-KW"/>
</dbReference>
<dbReference type="SUPFAM" id="SSF56112">
    <property type="entry name" value="Protein kinase-like (PK-like)"/>
    <property type="match status" value="2"/>
</dbReference>
<dbReference type="InterPro" id="IPR011009">
    <property type="entry name" value="Kinase-like_dom_sf"/>
</dbReference>
<dbReference type="InterPro" id="IPR041677">
    <property type="entry name" value="DNA2/NAM7_AAA_11"/>
</dbReference>
<keyword evidence="4" id="KW-0347">Helicase</keyword>
<accession>A0A939HL17</accession>
<feature type="region of interest" description="Disordered" evidence="6">
    <location>
        <begin position="1647"/>
        <end position="1669"/>
    </location>
</feature>
<dbReference type="InterPro" id="IPR047187">
    <property type="entry name" value="SF1_C_Upf1"/>
</dbReference>
<reference evidence="8" key="1">
    <citation type="submission" date="2021-03" db="EMBL/GenBank/DDBJ databases">
        <title>The complete genome sequence of Acetobacter sp. TBRC 12339.</title>
        <authorList>
            <person name="Charoenyingcharoen P."/>
            <person name="Yukphan P."/>
        </authorList>
    </citation>
    <scope>NUCLEOTIDE SEQUENCE</scope>
    <source>
        <strain evidence="8">TBRC 12339</strain>
    </source>
</reference>
<dbReference type="RefSeq" id="WP_207847049.1">
    <property type="nucleotide sequence ID" value="NZ_JAFVMH010000009.1"/>
</dbReference>
<organism evidence="8 9">
    <name type="scientific">Acetobacter garciniae</name>
    <dbReference type="NCBI Taxonomy" id="2817435"/>
    <lineage>
        <taxon>Bacteria</taxon>
        <taxon>Pseudomonadati</taxon>
        <taxon>Pseudomonadota</taxon>
        <taxon>Alphaproteobacteria</taxon>
        <taxon>Acetobacterales</taxon>
        <taxon>Acetobacteraceae</taxon>
        <taxon>Acetobacter</taxon>
    </lineage>
</organism>
<dbReference type="PROSITE" id="PS50965">
    <property type="entry name" value="NERD"/>
    <property type="match status" value="1"/>
</dbReference>
<proteinExistence type="inferred from homology"/>
<dbReference type="Proteomes" id="UP000664073">
    <property type="component" value="Unassembled WGS sequence"/>
</dbReference>
<keyword evidence="9" id="KW-1185">Reference proteome</keyword>
<sequence>MKITNAGRGVHKREIKGIDRLRSSLPADWYAFTNLDLILGVGRAREIDVVIVSDKRIFLIDLKDWYGNISSVDGRWYLNGVDRDPSPVTKIAGITRDILPLLSAEFKKRPETKSFPLPRIEGLVVLTGKASRTDIAETEKAKVLTADEFLNIVKDSSRERAAFGNVPGAYLARPLTDAFWKERLYRFFNAGPSSPFQPGRRRFERFAADDVPSFSHPLDIYREYEAAEEGNKNNLGTLRLWDFTKCPDTRFQNEEGRREIAGREHIVYHWLKDRSSAVEQTLLPPKIDDPELGVHYWEVYDRRRRMQRLGVFAETEAGRLAPSERIELARQILASVANLHDQGAAHLDLGGHSVWLEAPTTVKFSHLMAARFPEAKSLGDARYQFLASVDVPEDHLGVERGPQCRDVFLAAVAVHQLLFGKIPSGNPPEWNPGVDEVGTFRLLHDWFAEALELDPSLRYPDAIHALQGFNRATAQRPTRQEVISGLERHRGILRSVRQLVAAFPETGDTIVENDRVEMWRSQNGDASVVVKLWKQGSWGDTAREGAAILGFLEKAAAAKADRPAGLPAVREVLWLGDSMAIVQDWVEGPTLAAVLAAPPDDFSMPAAALGFVEQLTRTVEALHEGGRGHGDISPANIVVSSENVPVLIDALDFSPRADGERITSAYSPLSGSLFERDRFAVTRIAEEVFACSLLAERDAREIARAIKDCREKEPSLSTLLPLLDQVEAALARLNAPAADDPDSAAAPYAVSVLGAVTGPIEPDEGYFFLRVRRDTARGTLFLVLRGATEELDIRLDNDGQPVFARRRKLEQRQIRRSAAHEFHMVEATLTVENAAVNDLSALVPLLAVPEVQERIAAERTGFAPAPVEVEDPVTAPVAEEAAEDVLAEEIAARPVATPTFIDVPALWRALIDVENELTIEGIAQLESVFDRGSNRHRVPIELESGAFEFARHDTVGVERQDRKGGWRRIGQLDVQSSRSDLAVIDASDTNMAQQAHLVDAGQRLRFWSHLERQSLKRRTDAVDRILAGNGRSLDLLGVFDPHTGALPLDVGHRPAPGSLDIYGLNRDQEAAFARIVANRPVGLLQGPPGTGKTRFIAALAHYALTKGLVRNVLLASQSHEAVNTAAEAVLTLFRNGGIQPSLLRIGWDEEQVSLPLRAYHTPKVEQGFKDRFRASFRDRLAEIASALGLPDSAADEIAVIETTIRPLAHSLAELTQQEGVDQQRLNSMLETMRRHLERLDAATLLDGEGPREWPSFPEEVAQAVLKRHARSTGADRFGRLYRTAAIGRDFVGSVSRTQRSFESFLAGTRQIVAGTCVGLGRTALGLTATAFDLVIVDEAARCTASELLVPLQAARWAVLVGDHAQLEPQHKAEVVNAVAERTGVAKRDIKRSDFERVFTTPYGAAAGARLKTQYRMLAPIGQVVSEAFYPDMPLHPGRETPEIDPALLPVGLDVPLLWIETDSMGEAAAERPEEGGKSRINRVEADAIVAILEDWHSHEPFRTWLLTQQKHPVGIGVICMYAAQRDLIRRKLRQSALAYLLDRHLKVGTVDSYQGKENPVVLLSLVRNNEDGPMEEGLRRVQEGFLTTPNRINVAVSRAMDRLVIVGVRGRWSAQGPMGHMVKAFGQQVAEEKARVISAEDIISRTGKRSGLEGTSHPHKVRAEGGAHV</sequence>
<evidence type="ECO:0000313" key="9">
    <source>
        <dbReference type="Proteomes" id="UP000664073"/>
    </source>
</evidence>
<dbReference type="Pfam" id="PF13087">
    <property type="entry name" value="AAA_12"/>
    <property type="match status" value="1"/>
</dbReference>
<dbReference type="EMBL" id="JAFVMH010000009">
    <property type="protein sequence ID" value="MBO1326383.1"/>
    <property type="molecule type" value="Genomic_DNA"/>
</dbReference>
<dbReference type="InterPro" id="IPR027417">
    <property type="entry name" value="P-loop_NTPase"/>
</dbReference>
<evidence type="ECO:0000256" key="6">
    <source>
        <dbReference type="SAM" id="MobiDB-lite"/>
    </source>
</evidence>
<dbReference type="InterPro" id="IPR041679">
    <property type="entry name" value="DNA2/NAM7-like_C"/>
</dbReference>
<dbReference type="Gene3D" id="3.40.50.300">
    <property type="entry name" value="P-loop containing nucleotide triphosphate hydrolases"/>
    <property type="match status" value="2"/>
</dbReference>
<protein>
    <submittedName>
        <fullName evidence="8">AAA family ATPase</fullName>
    </submittedName>
</protein>
<gene>
    <name evidence="8" type="ORF">J2D77_14615</name>
</gene>
<evidence type="ECO:0000259" key="7">
    <source>
        <dbReference type="PROSITE" id="PS50965"/>
    </source>
</evidence>
<keyword evidence="5" id="KW-0067">ATP-binding</keyword>
<evidence type="ECO:0000256" key="4">
    <source>
        <dbReference type="ARBA" id="ARBA00022806"/>
    </source>
</evidence>
<keyword evidence="2" id="KW-0547">Nucleotide-binding</keyword>